<evidence type="ECO:0000259" key="14">
    <source>
        <dbReference type="Pfam" id="PF03727"/>
    </source>
</evidence>
<evidence type="ECO:0000256" key="8">
    <source>
        <dbReference type="ARBA" id="ARBA00023152"/>
    </source>
</evidence>
<evidence type="ECO:0000256" key="10">
    <source>
        <dbReference type="ARBA" id="ARBA00047905"/>
    </source>
</evidence>
<dbReference type="PANTHER" id="PTHR19443:SF16">
    <property type="entry name" value="HEXOKINASE TYPE 1-RELATED"/>
    <property type="match status" value="1"/>
</dbReference>
<dbReference type="SUPFAM" id="SSF53067">
    <property type="entry name" value="Actin-like ATPase domain"/>
    <property type="match status" value="2"/>
</dbReference>
<keyword evidence="16" id="KW-1185">Reference proteome</keyword>
<evidence type="ECO:0000313" key="15">
    <source>
        <dbReference type="EnsemblMetazoa" id="XP_038071148.1"/>
    </source>
</evidence>
<feature type="domain" description="Hexokinase N-terminal" evidence="13">
    <location>
        <begin position="22"/>
        <end position="215"/>
    </location>
</feature>
<dbReference type="GeneID" id="119740029"/>
<keyword evidence="8 12" id="KW-0324">Glycolysis</keyword>
<evidence type="ECO:0000256" key="6">
    <source>
        <dbReference type="ARBA" id="ARBA00022777"/>
    </source>
</evidence>
<dbReference type="PRINTS" id="PR00475">
    <property type="entry name" value="HEXOKINASE"/>
</dbReference>
<keyword evidence="7 12" id="KW-0067">ATP-binding</keyword>
<dbReference type="RefSeq" id="XP_038071149.1">
    <property type="nucleotide sequence ID" value="XM_038215221.1"/>
</dbReference>
<dbReference type="FunFam" id="3.40.367.20:FF:000020">
    <property type="entry name" value="Hexokinase-1"/>
    <property type="match status" value="1"/>
</dbReference>
<keyword evidence="5 12" id="KW-0547">Nucleotide-binding</keyword>
<dbReference type="Gene3D" id="3.30.420.40">
    <property type="match status" value="1"/>
</dbReference>
<keyword evidence="6 12" id="KW-0418">Kinase</keyword>
<keyword evidence="4 12" id="KW-0808">Transferase</keyword>
<proteinExistence type="inferred from homology"/>
<dbReference type="InterPro" id="IPR022673">
    <property type="entry name" value="Hexokinase_C"/>
</dbReference>
<evidence type="ECO:0000313" key="16">
    <source>
        <dbReference type="Proteomes" id="UP000887568"/>
    </source>
</evidence>
<comment type="similarity">
    <text evidence="3 12">Belongs to the hexokinase family.</text>
</comment>
<evidence type="ECO:0000256" key="3">
    <source>
        <dbReference type="ARBA" id="ARBA00009225"/>
    </source>
</evidence>
<feature type="domain" description="Hexokinase C-terminal" evidence="14">
    <location>
        <begin position="222"/>
        <end position="455"/>
    </location>
</feature>
<dbReference type="GO" id="GO:0005536">
    <property type="term" value="F:D-glucose binding"/>
    <property type="evidence" value="ECO:0007669"/>
    <property type="project" value="InterPro"/>
</dbReference>
<organism evidence="15 16">
    <name type="scientific">Patiria miniata</name>
    <name type="common">Bat star</name>
    <name type="synonym">Asterina miniata</name>
    <dbReference type="NCBI Taxonomy" id="46514"/>
    <lineage>
        <taxon>Eukaryota</taxon>
        <taxon>Metazoa</taxon>
        <taxon>Echinodermata</taxon>
        <taxon>Eleutherozoa</taxon>
        <taxon>Asterozoa</taxon>
        <taxon>Asteroidea</taxon>
        <taxon>Valvatacea</taxon>
        <taxon>Valvatida</taxon>
        <taxon>Asterinidae</taxon>
        <taxon>Patiria</taxon>
    </lineage>
</organism>
<evidence type="ECO:0000256" key="7">
    <source>
        <dbReference type="ARBA" id="ARBA00022840"/>
    </source>
</evidence>
<dbReference type="EnsemblMetazoa" id="XM_038215221.1">
    <property type="protein sequence ID" value="XP_038071149.1"/>
    <property type="gene ID" value="LOC119740029"/>
</dbReference>
<dbReference type="GO" id="GO:0005829">
    <property type="term" value="C:cytosol"/>
    <property type="evidence" value="ECO:0007669"/>
    <property type="project" value="TreeGrafter"/>
</dbReference>
<dbReference type="FunFam" id="3.30.420.40:FF:000805">
    <property type="entry name" value="Hexokinase-2"/>
    <property type="match status" value="1"/>
</dbReference>
<dbReference type="PANTHER" id="PTHR19443">
    <property type="entry name" value="HEXOKINASE"/>
    <property type="match status" value="1"/>
</dbReference>
<dbReference type="Pfam" id="PF03727">
    <property type="entry name" value="Hexokinase_2"/>
    <property type="match status" value="1"/>
</dbReference>
<comment type="catalytic activity">
    <reaction evidence="10">
        <text>D-fructose + ATP = D-fructose 6-phosphate + ADP + H(+)</text>
        <dbReference type="Rhea" id="RHEA:16125"/>
        <dbReference type="ChEBI" id="CHEBI:15378"/>
        <dbReference type="ChEBI" id="CHEBI:30616"/>
        <dbReference type="ChEBI" id="CHEBI:37721"/>
        <dbReference type="ChEBI" id="CHEBI:61527"/>
        <dbReference type="ChEBI" id="CHEBI:456216"/>
        <dbReference type="EC" id="2.7.1.1"/>
    </reaction>
    <physiologicalReaction direction="left-to-right" evidence="10">
        <dbReference type="Rhea" id="RHEA:16126"/>
    </physiologicalReaction>
</comment>
<dbReference type="AlphaFoldDB" id="A0A914B501"/>
<comment type="pathway">
    <text evidence="2">Carbohydrate metabolism; hexose metabolism.</text>
</comment>
<dbReference type="Gene3D" id="3.40.367.20">
    <property type="match status" value="1"/>
</dbReference>
<protein>
    <recommendedName>
        <fullName evidence="12">Phosphotransferase</fullName>
        <ecNumber evidence="12">2.7.1.-</ecNumber>
    </recommendedName>
</protein>
<comment type="catalytic activity">
    <reaction evidence="11">
        <text>D-glucose + ATP = D-glucose 6-phosphate + ADP + H(+)</text>
        <dbReference type="Rhea" id="RHEA:17825"/>
        <dbReference type="ChEBI" id="CHEBI:4167"/>
        <dbReference type="ChEBI" id="CHEBI:15378"/>
        <dbReference type="ChEBI" id="CHEBI:30616"/>
        <dbReference type="ChEBI" id="CHEBI:61548"/>
        <dbReference type="ChEBI" id="CHEBI:456216"/>
        <dbReference type="EC" id="2.7.1.1"/>
    </reaction>
    <physiologicalReaction direction="left-to-right" evidence="11">
        <dbReference type="Rhea" id="RHEA:17826"/>
    </physiologicalReaction>
</comment>
<evidence type="ECO:0000259" key="13">
    <source>
        <dbReference type="Pfam" id="PF00349"/>
    </source>
</evidence>
<evidence type="ECO:0000256" key="12">
    <source>
        <dbReference type="RuleBase" id="RU362007"/>
    </source>
</evidence>
<accession>A0A914B501</accession>
<dbReference type="EC" id="2.7.1.-" evidence="12"/>
<reference evidence="15" key="1">
    <citation type="submission" date="2022-11" db="UniProtKB">
        <authorList>
            <consortium name="EnsemblMetazoa"/>
        </authorList>
    </citation>
    <scope>IDENTIFICATION</scope>
</reference>
<dbReference type="GO" id="GO:0005739">
    <property type="term" value="C:mitochondrion"/>
    <property type="evidence" value="ECO:0007669"/>
    <property type="project" value="TreeGrafter"/>
</dbReference>
<dbReference type="PROSITE" id="PS00378">
    <property type="entry name" value="HEXOKINASE_1"/>
    <property type="match status" value="1"/>
</dbReference>
<comment type="catalytic activity">
    <reaction evidence="9">
        <text>a D-hexose + ATP = a D-hexose 6-phosphate + ADP + H(+)</text>
        <dbReference type="Rhea" id="RHEA:22740"/>
        <dbReference type="ChEBI" id="CHEBI:4194"/>
        <dbReference type="ChEBI" id="CHEBI:15378"/>
        <dbReference type="ChEBI" id="CHEBI:30616"/>
        <dbReference type="ChEBI" id="CHEBI:229467"/>
        <dbReference type="ChEBI" id="CHEBI:456216"/>
        <dbReference type="EC" id="2.7.1.1"/>
    </reaction>
    <physiologicalReaction direction="left-to-right" evidence="9">
        <dbReference type="Rhea" id="RHEA:22741"/>
    </physiologicalReaction>
</comment>
<evidence type="ECO:0000256" key="11">
    <source>
        <dbReference type="ARBA" id="ARBA00048160"/>
    </source>
</evidence>
<evidence type="ECO:0000256" key="2">
    <source>
        <dbReference type="ARBA" id="ARBA00005028"/>
    </source>
</evidence>
<dbReference type="Proteomes" id="UP000887568">
    <property type="component" value="Unplaced"/>
</dbReference>
<dbReference type="GO" id="GO:0001678">
    <property type="term" value="P:intracellular glucose homeostasis"/>
    <property type="evidence" value="ECO:0007669"/>
    <property type="project" value="InterPro"/>
</dbReference>
<dbReference type="InterPro" id="IPR001312">
    <property type="entry name" value="Hexokinase"/>
</dbReference>
<dbReference type="RefSeq" id="XP_038071148.1">
    <property type="nucleotide sequence ID" value="XM_038215220.1"/>
</dbReference>
<dbReference type="GO" id="GO:0008865">
    <property type="term" value="F:fructokinase activity"/>
    <property type="evidence" value="ECO:0007669"/>
    <property type="project" value="TreeGrafter"/>
</dbReference>
<dbReference type="EnsemblMetazoa" id="XM_038215220.1">
    <property type="protein sequence ID" value="XP_038071148.1"/>
    <property type="gene ID" value="LOC119740029"/>
</dbReference>
<evidence type="ECO:0000256" key="1">
    <source>
        <dbReference type="ARBA" id="ARBA00004888"/>
    </source>
</evidence>
<dbReference type="GO" id="GO:0006006">
    <property type="term" value="P:glucose metabolic process"/>
    <property type="evidence" value="ECO:0007669"/>
    <property type="project" value="TreeGrafter"/>
</dbReference>
<dbReference type="PROSITE" id="PS51748">
    <property type="entry name" value="HEXOKINASE_2"/>
    <property type="match status" value="1"/>
</dbReference>
<comment type="pathway">
    <text evidence="1">Carbohydrate degradation; glycolysis; D-glyceraldehyde 3-phosphate and glycerone phosphate from D-glucose: step 1/4.</text>
</comment>
<dbReference type="InterPro" id="IPR019807">
    <property type="entry name" value="Hexokinase_BS"/>
</dbReference>
<dbReference type="InterPro" id="IPR043129">
    <property type="entry name" value="ATPase_NBD"/>
</dbReference>
<sequence length="464" mass="51035">MASHQLDVYQNEKGLPKEALAIFETLEVSEEQQRDIMRILNESMNKGLCPETHDEAAVKMLPSYVRSLPNGTEKGTYMSLDMGGSNFRVLLAELTDKGLKVQVDRYHLPEEILSGTADMFFGYIADNIELFMKNHCPDGTFDELPLGFTFSFPSDQHSLNSADLNLWTKGFAVKGVVGKDVVRLLQDALDKKQNIKVRTVAIINDTVAALIAGAYYNNNCHIGLIIGTGINAAYMEQLSNVGTWKGDHNEPRQVVINIEMGGFGDDGVIEFVRTEIDYDLDSRTVNKGNQLVEKMISGKYLGEVARIILVKLTRLGVAFGGKLPKGLEEDWIFATSFISEIVGGDTEDKQPNSRRILQSLGADDPSPADCRLLHAICARVTQRSAMLAASLVGGLLYRLKKPLTGIAVEGSMYKGFPAFRERMTEKIAELSPDYKAEFTLVEDGPGKGSAVLAAVVARMDLDNQ</sequence>
<dbReference type="GO" id="GO:0006096">
    <property type="term" value="P:glycolytic process"/>
    <property type="evidence" value="ECO:0007669"/>
    <property type="project" value="UniProtKB-KW"/>
</dbReference>
<dbReference type="InterPro" id="IPR022672">
    <property type="entry name" value="Hexokinase_N"/>
</dbReference>
<dbReference type="GO" id="GO:0004340">
    <property type="term" value="F:glucokinase activity"/>
    <property type="evidence" value="ECO:0007669"/>
    <property type="project" value="TreeGrafter"/>
</dbReference>
<dbReference type="OrthoDB" id="419537at2759"/>
<dbReference type="Pfam" id="PF00349">
    <property type="entry name" value="Hexokinase_1"/>
    <property type="match status" value="1"/>
</dbReference>
<evidence type="ECO:0000256" key="5">
    <source>
        <dbReference type="ARBA" id="ARBA00022741"/>
    </source>
</evidence>
<dbReference type="GO" id="GO:0005524">
    <property type="term" value="F:ATP binding"/>
    <property type="evidence" value="ECO:0007669"/>
    <property type="project" value="UniProtKB-UniRule"/>
</dbReference>
<evidence type="ECO:0000256" key="4">
    <source>
        <dbReference type="ARBA" id="ARBA00022679"/>
    </source>
</evidence>
<dbReference type="OMA" id="GNQMFEK"/>
<name>A0A914B501_PATMI</name>
<evidence type="ECO:0000256" key="9">
    <source>
        <dbReference type="ARBA" id="ARBA00044613"/>
    </source>
</evidence>